<evidence type="ECO:0000313" key="2">
    <source>
        <dbReference type="EMBL" id="QJA62793.1"/>
    </source>
</evidence>
<protein>
    <submittedName>
        <fullName evidence="2">Uncharacterized protein</fullName>
    </submittedName>
</protein>
<dbReference type="AlphaFoldDB" id="A0A6M3IZ05"/>
<feature type="transmembrane region" description="Helical" evidence="1">
    <location>
        <begin position="6"/>
        <end position="25"/>
    </location>
</feature>
<dbReference type="EMBL" id="MT141481">
    <property type="protein sequence ID" value="QJA62793.1"/>
    <property type="molecule type" value="Genomic_DNA"/>
</dbReference>
<gene>
    <name evidence="2" type="ORF">MM415B00727_0021</name>
</gene>
<proteinExistence type="predicted"/>
<keyword evidence="1" id="KW-0472">Membrane</keyword>
<name>A0A6M3IZ05_9ZZZZ</name>
<feature type="transmembrane region" description="Helical" evidence="1">
    <location>
        <begin position="37"/>
        <end position="55"/>
    </location>
</feature>
<accession>A0A6M3IZ05</accession>
<keyword evidence="1" id="KW-1133">Transmembrane helix</keyword>
<evidence type="ECO:0000256" key="1">
    <source>
        <dbReference type="SAM" id="Phobius"/>
    </source>
</evidence>
<keyword evidence="1" id="KW-0812">Transmembrane</keyword>
<organism evidence="2">
    <name type="scientific">viral metagenome</name>
    <dbReference type="NCBI Taxonomy" id="1070528"/>
    <lineage>
        <taxon>unclassified sequences</taxon>
        <taxon>metagenomes</taxon>
        <taxon>organismal metagenomes</taxon>
    </lineage>
</organism>
<sequence length="61" mass="6460">MLTETAEGFFWGFVCCLLIMGMAWVGVSDSDRARRAVSALIIGLAVAALASWLVAGRSPTI</sequence>
<reference evidence="2" key="1">
    <citation type="submission" date="2020-03" db="EMBL/GenBank/DDBJ databases">
        <title>The deep terrestrial virosphere.</title>
        <authorList>
            <person name="Holmfeldt K."/>
            <person name="Nilsson E."/>
            <person name="Simone D."/>
            <person name="Lopez-Fernandez M."/>
            <person name="Wu X."/>
            <person name="de Brujin I."/>
            <person name="Lundin D."/>
            <person name="Andersson A."/>
            <person name="Bertilsson S."/>
            <person name="Dopson M."/>
        </authorList>
    </citation>
    <scope>NUCLEOTIDE SEQUENCE</scope>
    <source>
        <strain evidence="2">MM415B00727</strain>
    </source>
</reference>